<dbReference type="EMBL" id="BPLR01015594">
    <property type="protein sequence ID" value="GIY77249.1"/>
    <property type="molecule type" value="Genomic_DNA"/>
</dbReference>
<protein>
    <submittedName>
        <fullName evidence="2">Uncharacterized protein</fullName>
    </submittedName>
</protein>
<feature type="transmembrane region" description="Helical" evidence="1">
    <location>
        <begin position="53"/>
        <end position="69"/>
    </location>
</feature>
<evidence type="ECO:0000313" key="3">
    <source>
        <dbReference type="Proteomes" id="UP001054945"/>
    </source>
</evidence>
<dbReference type="Proteomes" id="UP001054945">
    <property type="component" value="Unassembled WGS sequence"/>
</dbReference>
<proteinExistence type="predicted"/>
<feature type="transmembrane region" description="Helical" evidence="1">
    <location>
        <begin position="156"/>
        <end position="181"/>
    </location>
</feature>
<sequence>METIPFPDFFSRSNFFKVMWNFPKFLLPSFLCFNLVIQIMWMCFISIAKDEWAALMILCLQLWIHISVFRSRTRIRLLTEDLYRISNMLHAYTPEKEDVEDLHLDVLFIRDFENCILRSDVFQIWNDSLRTARTAGFRNNTCTLTRKICELFIRLFSFHLLLANGFFALLAGYYCFYFVLLMMTLPPAAAANQAAATAREIVLSFPVVDILASLFWFGYSFAFPPNVNKVRGLLVQYFALLLIILIPGAAANHAAATAR</sequence>
<keyword evidence="1" id="KW-0812">Transmembrane</keyword>
<accession>A0AAV4W5R3</accession>
<keyword evidence="1" id="KW-1133">Transmembrane helix</keyword>
<keyword evidence="1" id="KW-0472">Membrane</keyword>
<feature type="transmembrane region" description="Helical" evidence="1">
    <location>
        <begin position="201"/>
        <end position="222"/>
    </location>
</feature>
<evidence type="ECO:0000313" key="2">
    <source>
        <dbReference type="EMBL" id="GIY77249.1"/>
    </source>
</evidence>
<keyword evidence="3" id="KW-1185">Reference proteome</keyword>
<reference evidence="2 3" key="1">
    <citation type="submission" date="2021-06" db="EMBL/GenBank/DDBJ databases">
        <title>Caerostris extrusa draft genome.</title>
        <authorList>
            <person name="Kono N."/>
            <person name="Arakawa K."/>
        </authorList>
    </citation>
    <scope>NUCLEOTIDE SEQUENCE [LARGE SCALE GENOMIC DNA]</scope>
</reference>
<evidence type="ECO:0000256" key="1">
    <source>
        <dbReference type="SAM" id="Phobius"/>
    </source>
</evidence>
<feature type="transmembrane region" description="Helical" evidence="1">
    <location>
        <begin position="234"/>
        <end position="255"/>
    </location>
</feature>
<gene>
    <name evidence="2" type="ORF">CEXT_320761</name>
</gene>
<name>A0AAV4W5R3_CAEEX</name>
<dbReference type="AlphaFoldDB" id="A0AAV4W5R3"/>
<feature type="transmembrane region" description="Helical" evidence="1">
    <location>
        <begin position="25"/>
        <end position="47"/>
    </location>
</feature>
<comment type="caution">
    <text evidence="2">The sequence shown here is derived from an EMBL/GenBank/DDBJ whole genome shotgun (WGS) entry which is preliminary data.</text>
</comment>
<organism evidence="2 3">
    <name type="scientific">Caerostris extrusa</name>
    <name type="common">Bark spider</name>
    <name type="synonym">Caerostris bankana</name>
    <dbReference type="NCBI Taxonomy" id="172846"/>
    <lineage>
        <taxon>Eukaryota</taxon>
        <taxon>Metazoa</taxon>
        <taxon>Ecdysozoa</taxon>
        <taxon>Arthropoda</taxon>
        <taxon>Chelicerata</taxon>
        <taxon>Arachnida</taxon>
        <taxon>Araneae</taxon>
        <taxon>Araneomorphae</taxon>
        <taxon>Entelegynae</taxon>
        <taxon>Araneoidea</taxon>
        <taxon>Araneidae</taxon>
        <taxon>Caerostris</taxon>
    </lineage>
</organism>